<dbReference type="PIRSF" id="PIRSF006060">
    <property type="entry name" value="AA_transporter"/>
    <property type="match status" value="1"/>
</dbReference>
<keyword evidence="3 6" id="KW-0812">Transmembrane</keyword>
<feature type="transmembrane region" description="Helical" evidence="6">
    <location>
        <begin position="12"/>
        <end position="34"/>
    </location>
</feature>
<dbReference type="PANTHER" id="PTHR42770">
    <property type="entry name" value="AMINO ACID TRANSPORTER-RELATED"/>
    <property type="match status" value="1"/>
</dbReference>
<dbReference type="GO" id="GO:0005886">
    <property type="term" value="C:plasma membrane"/>
    <property type="evidence" value="ECO:0007669"/>
    <property type="project" value="UniProtKB-SubCell"/>
</dbReference>
<feature type="transmembrane region" description="Helical" evidence="6">
    <location>
        <begin position="398"/>
        <end position="419"/>
    </location>
</feature>
<reference evidence="7 8" key="1">
    <citation type="submission" date="2015-05" db="EMBL/GenBank/DDBJ databases">
        <authorList>
            <person name="Dickey A."/>
            <person name="Clawson M."/>
            <person name="Bono J."/>
            <person name="Loy J.D."/>
        </authorList>
    </citation>
    <scope>NUCLEOTIDE SEQUENCE [LARGE SCALE GENOMIC DNA]</scope>
    <source>
        <strain evidence="7 8">22581</strain>
    </source>
</reference>
<evidence type="ECO:0000256" key="2">
    <source>
        <dbReference type="ARBA" id="ARBA00022475"/>
    </source>
</evidence>
<sequence length="489" mass="52457">MTDSFKKSLSTVDIVALAFGAMVGWGWVVLAGGWAASAGLWGAVLAFLIGGFAVILIGLAYAELAACMPITGGEHTYTHRAFGVHISFLCSWSILFGYLSVVAFEAVALPTVIEYLIPNYNQGYMYNVAGWDVYATWVLMGMAGSILVTYLNVRGVEVAAWFQKLAVVGILSVGIMLFVGALLFNPNANLSSLAVPNFINGIAGIMTVIIMVPFMFVGFDVIPQAAEEIDLTRPQIGLFLIVSLVMAVMWYMGIAWSVGHTLTLEQSQNSTLATADAMTNAWNSTWAGALLVVGGVLGIMSSWNAFLIGGSRLMFAMAKAHMLPGALAKLHPKYGTPANAITLIGGLATLAPLFGRKSLVWIVDAGGIGISIAYTCVAAAFLYLRYKEPNMVRPFRVPFGKAVGVITLIISIIMFGLYLPFSPSGLGGVEWGIFGAWCVLGAVLYTYAATKHPGKSKAFMDDEIRAIKEANQLWLKERRRKPCNSKAKA</sequence>
<keyword evidence="4 6" id="KW-1133">Transmembrane helix</keyword>
<feature type="transmembrane region" description="Helical" evidence="6">
    <location>
        <begin position="198"/>
        <end position="217"/>
    </location>
</feature>
<organism evidence="7 8">
    <name type="scientific">Moraxella bovoculi</name>
    <dbReference type="NCBI Taxonomy" id="386891"/>
    <lineage>
        <taxon>Bacteria</taxon>
        <taxon>Pseudomonadati</taxon>
        <taxon>Pseudomonadota</taxon>
        <taxon>Gammaproteobacteria</taxon>
        <taxon>Moraxellales</taxon>
        <taxon>Moraxellaceae</taxon>
        <taxon>Moraxella</taxon>
    </lineage>
</organism>
<dbReference type="EMBL" id="CP011376">
    <property type="protein sequence ID" value="AKG07541.1"/>
    <property type="molecule type" value="Genomic_DNA"/>
</dbReference>
<keyword evidence="5 6" id="KW-0472">Membrane</keyword>
<feature type="transmembrane region" description="Helical" evidence="6">
    <location>
        <begin position="165"/>
        <end position="186"/>
    </location>
</feature>
<protein>
    <submittedName>
        <fullName evidence="7">Amino acid permease</fullName>
    </submittedName>
</protein>
<feature type="transmembrane region" description="Helical" evidence="6">
    <location>
        <begin position="238"/>
        <end position="258"/>
    </location>
</feature>
<name>A0AAC8PVF2_9GAMM</name>
<feature type="transmembrane region" description="Helical" evidence="6">
    <location>
        <begin position="82"/>
        <end position="113"/>
    </location>
</feature>
<feature type="transmembrane region" description="Helical" evidence="6">
    <location>
        <begin position="40"/>
        <end position="62"/>
    </location>
</feature>
<accession>A0AAC8PVF2</accession>
<evidence type="ECO:0000256" key="3">
    <source>
        <dbReference type="ARBA" id="ARBA00022692"/>
    </source>
</evidence>
<evidence type="ECO:0000256" key="6">
    <source>
        <dbReference type="SAM" id="Phobius"/>
    </source>
</evidence>
<feature type="transmembrane region" description="Helical" evidence="6">
    <location>
        <begin position="133"/>
        <end position="153"/>
    </location>
</feature>
<feature type="transmembrane region" description="Helical" evidence="6">
    <location>
        <begin position="360"/>
        <end position="386"/>
    </location>
</feature>
<dbReference type="PANTHER" id="PTHR42770:SF7">
    <property type="entry name" value="MEMBRANE PROTEIN"/>
    <property type="match status" value="1"/>
</dbReference>
<evidence type="ECO:0000313" key="7">
    <source>
        <dbReference type="EMBL" id="AKG07541.1"/>
    </source>
</evidence>
<dbReference type="InterPro" id="IPR002293">
    <property type="entry name" value="AA/rel_permease1"/>
</dbReference>
<gene>
    <name evidence="7" type="ORF">AAX06_04485</name>
</gene>
<dbReference type="AlphaFoldDB" id="A0AAC8PVF2"/>
<keyword evidence="2" id="KW-1003">Cell membrane</keyword>
<feature type="transmembrane region" description="Helical" evidence="6">
    <location>
        <begin position="286"/>
        <end position="315"/>
    </location>
</feature>
<dbReference type="Gene3D" id="1.20.1740.10">
    <property type="entry name" value="Amino acid/polyamine transporter I"/>
    <property type="match status" value="1"/>
</dbReference>
<dbReference type="Pfam" id="PF13520">
    <property type="entry name" value="AA_permease_2"/>
    <property type="match status" value="1"/>
</dbReference>
<evidence type="ECO:0000256" key="1">
    <source>
        <dbReference type="ARBA" id="ARBA00004651"/>
    </source>
</evidence>
<evidence type="ECO:0000313" key="8">
    <source>
        <dbReference type="Proteomes" id="UP000077465"/>
    </source>
</evidence>
<feature type="transmembrane region" description="Helical" evidence="6">
    <location>
        <begin position="336"/>
        <end position="354"/>
    </location>
</feature>
<comment type="subcellular location">
    <subcellularLocation>
        <location evidence="1">Cell membrane</location>
        <topology evidence="1">Multi-pass membrane protein</topology>
    </subcellularLocation>
</comment>
<evidence type="ECO:0000256" key="4">
    <source>
        <dbReference type="ARBA" id="ARBA00022989"/>
    </source>
</evidence>
<dbReference type="GO" id="GO:0022857">
    <property type="term" value="F:transmembrane transporter activity"/>
    <property type="evidence" value="ECO:0007669"/>
    <property type="project" value="InterPro"/>
</dbReference>
<evidence type="ECO:0000256" key="5">
    <source>
        <dbReference type="ARBA" id="ARBA00023136"/>
    </source>
</evidence>
<feature type="transmembrane region" description="Helical" evidence="6">
    <location>
        <begin position="431"/>
        <end position="450"/>
    </location>
</feature>
<dbReference type="InterPro" id="IPR050367">
    <property type="entry name" value="APC_superfamily"/>
</dbReference>
<dbReference type="RefSeq" id="WP_046699194.1">
    <property type="nucleotide sequence ID" value="NZ_CP011376.1"/>
</dbReference>
<proteinExistence type="predicted"/>
<dbReference type="Proteomes" id="UP000077465">
    <property type="component" value="Chromosome"/>
</dbReference>